<proteinExistence type="predicted"/>
<dbReference type="Proteomes" id="UP001068379">
    <property type="component" value="Unassembled WGS sequence"/>
</dbReference>
<dbReference type="InterPro" id="IPR003593">
    <property type="entry name" value="AAA+_ATPase"/>
</dbReference>
<protein>
    <submittedName>
        <fullName evidence="2">MoxR family ATPase</fullName>
    </submittedName>
</protein>
<evidence type="ECO:0000313" key="3">
    <source>
        <dbReference type="Proteomes" id="UP001068379"/>
    </source>
</evidence>
<gene>
    <name evidence="2" type="ORF">O4H32_04155</name>
</gene>
<accession>A0ABT4M1G4</accession>
<dbReference type="SUPFAM" id="SSF52540">
    <property type="entry name" value="P-loop containing nucleoside triphosphate hydrolases"/>
    <property type="match status" value="1"/>
</dbReference>
<dbReference type="InterPro" id="IPR011704">
    <property type="entry name" value="ATPase_dyneun-rel_AAA"/>
</dbReference>
<evidence type="ECO:0000259" key="1">
    <source>
        <dbReference type="SMART" id="SM00382"/>
    </source>
</evidence>
<name>A0ABT4M1G4_9BURK</name>
<dbReference type="RefSeq" id="WP_269357005.1">
    <property type="nucleotide sequence ID" value="NZ_JAPWHE010000002.1"/>
</dbReference>
<reference evidence="2" key="1">
    <citation type="submission" date="2022-12" db="EMBL/GenBank/DDBJ databases">
        <title>Bacterial isolates from different developmental stages of Nematostella vectensis.</title>
        <authorList>
            <person name="Fraune S."/>
        </authorList>
    </citation>
    <scope>NUCLEOTIDE SEQUENCE</scope>
    <source>
        <strain evidence="2">G21619-S1</strain>
    </source>
</reference>
<evidence type="ECO:0000313" key="2">
    <source>
        <dbReference type="EMBL" id="MCZ4329151.1"/>
    </source>
</evidence>
<dbReference type="PANTHER" id="PTHR42759:SF1">
    <property type="entry name" value="MAGNESIUM-CHELATASE SUBUNIT CHLD"/>
    <property type="match status" value="1"/>
</dbReference>
<dbReference type="Pfam" id="PF07728">
    <property type="entry name" value="AAA_5"/>
    <property type="match status" value="1"/>
</dbReference>
<feature type="domain" description="AAA+ ATPase" evidence="1">
    <location>
        <begin position="35"/>
        <end position="193"/>
    </location>
</feature>
<comment type="caution">
    <text evidence="2">The sequence shown here is derived from an EMBL/GenBank/DDBJ whole genome shotgun (WGS) entry which is preliminary data.</text>
</comment>
<dbReference type="SMART" id="SM00382">
    <property type="entry name" value="AAA"/>
    <property type="match status" value="1"/>
</dbReference>
<dbReference type="InterPro" id="IPR027417">
    <property type="entry name" value="P-loop_NTPase"/>
</dbReference>
<dbReference type="InterPro" id="IPR050764">
    <property type="entry name" value="CbbQ/NirQ/NorQ/GpvN"/>
</dbReference>
<dbReference type="CDD" id="cd00009">
    <property type="entry name" value="AAA"/>
    <property type="match status" value="1"/>
</dbReference>
<sequence length="287" mass="32588">MNRTTASAPRDRFDGTDRYVATESLKTAVNAALALRRPLLVKGEPGTGKTLLAEEVARALDRPLLQWHIKSTTKAQQGLYEYDAVSRLRDSQLGEATVHDIRNYIVRGVLWQAFESERPCVVLIDEIDKADIEFPNDLLRELDRMEFHVYETRQTVQARHKPLIIITSNNEKDLPDAFLRRCFFHYIDFPDRETLGDIVAVHFPDLRADVLGAALDAFFRLREVPGLKKRPSTSEFLDWLHLLLAESVPPDSLARGDVPPLAGALLKNEQDLNLLRRLATLTQRGGR</sequence>
<organism evidence="2 3">
    <name type="scientific">Castellaniella denitrificans</name>
    <dbReference type="NCBI Taxonomy" id="56119"/>
    <lineage>
        <taxon>Bacteria</taxon>
        <taxon>Pseudomonadati</taxon>
        <taxon>Pseudomonadota</taxon>
        <taxon>Betaproteobacteria</taxon>
        <taxon>Burkholderiales</taxon>
        <taxon>Alcaligenaceae</taxon>
        <taxon>Castellaniella</taxon>
    </lineage>
</organism>
<dbReference type="Gene3D" id="3.40.50.300">
    <property type="entry name" value="P-loop containing nucleotide triphosphate hydrolases"/>
    <property type="match status" value="1"/>
</dbReference>
<dbReference type="PANTHER" id="PTHR42759">
    <property type="entry name" value="MOXR FAMILY PROTEIN"/>
    <property type="match status" value="1"/>
</dbReference>
<keyword evidence="3" id="KW-1185">Reference proteome</keyword>
<dbReference type="EMBL" id="JAPWHE010000002">
    <property type="protein sequence ID" value="MCZ4329151.1"/>
    <property type="molecule type" value="Genomic_DNA"/>
</dbReference>